<accession>X0SZ95</accession>
<proteinExistence type="predicted"/>
<name>X0SZ95_9ZZZZ</name>
<dbReference type="EMBL" id="BARS01016321">
    <property type="protein sequence ID" value="GAF86498.1"/>
    <property type="molecule type" value="Genomic_DNA"/>
</dbReference>
<gene>
    <name evidence="1" type="ORF">S01H1_26878</name>
</gene>
<protein>
    <submittedName>
        <fullName evidence="1">Uncharacterized protein</fullName>
    </submittedName>
</protein>
<feature type="non-terminal residue" evidence="1">
    <location>
        <position position="155"/>
    </location>
</feature>
<reference evidence="1" key="1">
    <citation type="journal article" date="2014" name="Front. Microbiol.">
        <title>High frequency of phylogenetically diverse reductive dehalogenase-homologous genes in deep subseafloor sedimentary metagenomes.</title>
        <authorList>
            <person name="Kawai M."/>
            <person name="Futagami T."/>
            <person name="Toyoda A."/>
            <person name="Takaki Y."/>
            <person name="Nishi S."/>
            <person name="Hori S."/>
            <person name="Arai W."/>
            <person name="Tsubouchi T."/>
            <person name="Morono Y."/>
            <person name="Uchiyama I."/>
            <person name="Ito T."/>
            <person name="Fujiyama A."/>
            <person name="Inagaki F."/>
            <person name="Takami H."/>
        </authorList>
    </citation>
    <scope>NUCLEOTIDE SEQUENCE</scope>
    <source>
        <strain evidence="1">Expedition CK06-06</strain>
    </source>
</reference>
<comment type="caution">
    <text evidence="1">The sequence shown here is derived from an EMBL/GenBank/DDBJ whole genome shotgun (WGS) entry which is preliminary data.</text>
</comment>
<dbReference type="AlphaFoldDB" id="X0SZ95"/>
<evidence type="ECO:0000313" key="1">
    <source>
        <dbReference type="EMBL" id="GAF86498.1"/>
    </source>
</evidence>
<organism evidence="1">
    <name type="scientific">marine sediment metagenome</name>
    <dbReference type="NCBI Taxonomy" id="412755"/>
    <lineage>
        <taxon>unclassified sequences</taxon>
        <taxon>metagenomes</taxon>
        <taxon>ecological metagenomes</taxon>
    </lineage>
</organism>
<sequence length="155" mass="18267">MLIAAEKQNADLALSKVQEELETRLDDLEQIIQKCTYFGFERADIENRIKTINNETWDSRTFLAWRRNYLDQNILKKYNNQITNIPASVAIADFKKKEPNKDRRLLLTAKVDDIPDMDKNWPLLELKTDDDIFTAQFEFLNIDGISILPKAHRFY</sequence>